<dbReference type="HOGENOM" id="CLU_002997_0_0_10"/>
<comment type="caution">
    <text evidence="7">The sequence shown here is derived from an EMBL/GenBank/DDBJ whole genome shotgun (WGS) entry which is preliminary data.</text>
</comment>
<keyword evidence="4" id="KW-0472">Membrane</keyword>
<evidence type="ECO:0000256" key="5">
    <source>
        <dbReference type="SAM" id="MobiDB-lite"/>
    </source>
</evidence>
<comment type="subcellular location">
    <subcellularLocation>
        <location evidence="1">Membrane</location>
        <topology evidence="1">Single-pass membrane protein</topology>
    </subcellularLocation>
</comment>
<dbReference type="EMBL" id="CM001023">
    <property type="protein sequence ID" value="EAZ80523.1"/>
    <property type="molecule type" value="Genomic_DNA"/>
</dbReference>
<keyword evidence="2" id="KW-0812">Transmembrane</keyword>
<feature type="domain" description="Translocation and assembly module TamB C-terminal" evidence="6">
    <location>
        <begin position="1161"/>
        <end position="1620"/>
    </location>
</feature>
<organism evidence="7 8">
    <name type="scientific">Algoriphagus machipongonensis</name>
    <dbReference type="NCBI Taxonomy" id="388413"/>
    <lineage>
        <taxon>Bacteria</taxon>
        <taxon>Pseudomonadati</taxon>
        <taxon>Bacteroidota</taxon>
        <taxon>Cytophagia</taxon>
        <taxon>Cytophagales</taxon>
        <taxon>Cyclobacteriaceae</taxon>
        <taxon>Algoriphagus</taxon>
    </lineage>
</organism>
<protein>
    <recommendedName>
        <fullName evidence="6">Translocation and assembly module TamB C-terminal domain-containing protein</fullName>
    </recommendedName>
</protein>
<dbReference type="InterPro" id="IPR007452">
    <property type="entry name" value="TamB_C"/>
</dbReference>
<evidence type="ECO:0000256" key="4">
    <source>
        <dbReference type="ARBA" id="ARBA00023136"/>
    </source>
</evidence>
<accession>A3HZ37</accession>
<evidence type="ECO:0000256" key="2">
    <source>
        <dbReference type="ARBA" id="ARBA00022692"/>
    </source>
</evidence>
<keyword evidence="8" id="KW-1185">Reference proteome</keyword>
<evidence type="ECO:0000256" key="1">
    <source>
        <dbReference type="ARBA" id="ARBA00004167"/>
    </source>
</evidence>
<gene>
    <name evidence="7" type="ORF">ALPR1_06355</name>
</gene>
<dbReference type="STRING" id="388413.ALPR1_06355"/>
<evidence type="ECO:0000256" key="3">
    <source>
        <dbReference type="ARBA" id="ARBA00022989"/>
    </source>
</evidence>
<evidence type="ECO:0000313" key="7">
    <source>
        <dbReference type="EMBL" id="EAZ80523.1"/>
    </source>
</evidence>
<dbReference type="EMBL" id="AAXU02000001">
    <property type="protein sequence ID" value="EAZ80523.1"/>
    <property type="molecule type" value="Genomic_DNA"/>
</dbReference>
<reference evidence="7 8" key="1">
    <citation type="journal article" date="2011" name="J. Bacteriol.">
        <title>Complete genome sequence of Algoriphagus sp. PR1, bacterial prey of a colony-forming choanoflagellate.</title>
        <authorList>
            <person name="Alegado R.A."/>
            <person name="Ferriera S."/>
            <person name="Nusbaum C."/>
            <person name="Young S.K."/>
            <person name="Zeng Q."/>
            <person name="Imamovic A."/>
            <person name="Fairclough S.R."/>
            <person name="King N."/>
        </authorList>
    </citation>
    <scope>NUCLEOTIDE SEQUENCE [LARGE SCALE GENOMIC DNA]</scope>
    <source>
        <strain evidence="7 8">PR1</strain>
    </source>
</reference>
<sequence length="1648" mass="182949">MVLILALILFIRSPWGQGIIVDKAVTFLEDKTGADVEIERLFITFSGNIYLDNFYISDVNGDTLAYSRELEAGIAFVPLIKNGAIHVSNFEWDGLKVRVKRPEESGVYNFQFIIDAFSSGEEEVAETPPEEESPQLDITLSPISLRNFDIQFKDEVLGIEASILLGDFELAIPELDLNKYEFGIGSVLLSDTEIKYIQTKPLAESEETEEESIMPLIKLDELTLNNINLNYENQVDQQQADVFIQAFSIGMPKLDLAQQIVEINEVSLAESSILYHDFSPSPATQENTSASLETEEFAWPDWKVNLSKITLSENNLEYKTVDLPSKKGEFNPEVILLNQLNLEGSDISLDESSAKLLIEKFQLQEGSGFELKDLNLDLEIDQKALSISKFLIETNRSKLNLNSEISYSSIQNLINKPDQSNLALDVNEYSLDLRDGYFFAPELARDTLIQEIARNPLQGELVLSGNLSEIEIPKFIANWGESSASARGNVSNVMNTDSLYFDLPEIHLKSNRETINRFANESDFGIQYPNEIELKAKAKGSLADILADLDLMTDLGNVTLAANYQNTDQIAFDLDLQLNELQLGTILQNPDLDTLSLGLKAKGSGNNINDLNASLSSNFEKLKLYGSDYSGLQLDGELNQGKGDINLNLDSEYLKFDLISFLDLDTTNSIVKLNLDLKGADFQQLGFSAKESRAKLVLDVNFEGNPEDFTVDVSLHDGLVLYEDKTFPIGVTDIQAMIKPDSTSVTLKSKLADGYLKTNTNPSALSQALSNHFLKYLGQEDSTQVALDSSIVMDMDFSIYEDPLLNEFLLQGLEQLDSGRIQLAYFQDSDSLTAKMDFPFIDYAGSEIDSLGLDLISNPESLNLEFGFLSLTSGPLNMDKTLLSGEMKDSRIYFDFSSYEKDSILFHVASDIGLVNDTVSVHLNPENLIFKKTNWSIPASNQVLLSDSYIDFQDFSFTQKSQELTIENNIEGFTDENIAVLFKNFRLSTLTSLLNPEEIIAGGKMEGQLVIENPFGATGLMGELQIDSLKATGVSLGDLSLEASAKSLGNYILALQLRDDGIDLDVNGQFIANESGGEFDMQLDLIQVEMKKIAQLSQGQILDASGYLKGNVTANGTTNDPIYKGEFQFHETSFVPAELSTKYLLSNETITADNQGIYLSQFTVKDADNNTFIVDGSILTNDFTNPEFDLTLLAKNFMVVNSTDKDNELVYGRGTIDADVSIKGDLNLPIVRAKLNVRESTDLSLLIPESQLDIVERDGVVLFVNKENPDDILTGQTEETTTAFSGYDIQAQLTADPKAKFTVIIDPKTGDNLLVSGSANLQMDINPNGRITLSGGYEITEGHYEMSLYNLISKKFIINQGSRIVWNGDPMDASMDIQAIYEVDASASALMATQISGSSQSTQTQYQRRLPFLVYLNVDGELLKPEISFTLDMPENERGAFGGNVYSQVLQINDQEDELNKQVFSLLVLNRFFPSQGSDGSNGGAEAIARNSASQVLSDQMNALSSKLFGDSGFQLGFDVDTYQDYQSGSAQNRTDLNINAQQTLFNDRLVVEVGSQVGLEGSSQDQEQTNSILANVSFEYMLTEDRRWRVRVFRKNQFESIIDGQLIVTGGGLIFNREFNEFNELWNKPEEEEEAPTIEEKKEDDEN</sequence>
<dbReference type="GO" id="GO:0005886">
    <property type="term" value="C:plasma membrane"/>
    <property type="evidence" value="ECO:0007669"/>
    <property type="project" value="InterPro"/>
</dbReference>
<name>A3HZ37_9BACT</name>
<dbReference type="eggNOG" id="COG2911">
    <property type="taxonomic scope" value="Bacteria"/>
</dbReference>
<keyword evidence="3" id="KW-1133">Transmembrane helix</keyword>
<feature type="region of interest" description="Disordered" evidence="5">
    <location>
        <begin position="1628"/>
        <end position="1648"/>
    </location>
</feature>
<dbReference type="Proteomes" id="UP000003919">
    <property type="component" value="Chromosome"/>
</dbReference>
<evidence type="ECO:0000313" key="8">
    <source>
        <dbReference type="Proteomes" id="UP000003919"/>
    </source>
</evidence>
<feature type="compositionally biased region" description="Acidic residues" evidence="5">
    <location>
        <begin position="1631"/>
        <end position="1648"/>
    </location>
</feature>
<dbReference type="Pfam" id="PF04357">
    <property type="entry name" value="TamB"/>
    <property type="match status" value="1"/>
</dbReference>
<proteinExistence type="predicted"/>
<dbReference type="GO" id="GO:0009306">
    <property type="term" value="P:protein secretion"/>
    <property type="evidence" value="ECO:0007669"/>
    <property type="project" value="InterPro"/>
</dbReference>
<evidence type="ECO:0000259" key="6">
    <source>
        <dbReference type="Pfam" id="PF04357"/>
    </source>
</evidence>